<feature type="compositionally biased region" description="Basic and acidic residues" evidence="1">
    <location>
        <begin position="124"/>
        <end position="133"/>
    </location>
</feature>
<feature type="transmembrane region" description="Helical" evidence="2">
    <location>
        <begin position="20"/>
        <end position="38"/>
    </location>
</feature>
<proteinExistence type="predicted"/>
<evidence type="ECO:0000313" key="3">
    <source>
        <dbReference type="EMBL" id="CUM79717.1"/>
    </source>
</evidence>
<feature type="region of interest" description="Disordered" evidence="1">
    <location>
        <begin position="124"/>
        <end position="146"/>
    </location>
</feature>
<gene>
    <name evidence="3" type="ORF">ERS852574_00764</name>
</gene>
<dbReference type="Proteomes" id="UP000095727">
    <property type="component" value="Unassembled WGS sequence"/>
</dbReference>
<dbReference type="InterPro" id="IPR024414">
    <property type="entry name" value="Uncharacterised_PrgI"/>
</dbReference>
<organism evidence="3 4">
    <name type="scientific">Coprococcus comes</name>
    <dbReference type="NCBI Taxonomy" id="410072"/>
    <lineage>
        <taxon>Bacteria</taxon>
        <taxon>Bacillati</taxon>
        <taxon>Bacillota</taxon>
        <taxon>Clostridia</taxon>
        <taxon>Lachnospirales</taxon>
        <taxon>Lachnospiraceae</taxon>
        <taxon>Coprococcus</taxon>
    </lineage>
</organism>
<dbReference type="Pfam" id="PF12666">
    <property type="entry name" value="PrgI"/>
    <property type="match status" value="1"/>
</dbReference>
<evidence type="ECO:0000313" key="4">
    <source>
        <dbReference type="Proteomes" id="UP000095727"/>
    </source>
</evidence>
<name>A0A173RPM6_9FIRM</name>
<keyword evidence="2" id="KW-0472">Membrane</keyword>
<keyword evidence="2" id="KW-1133">Transmembrane helix</keyword>
<feature type="transmembrane region" description="Helical" evidence="2">
    <location>
        <begin position="50"/>
        <end position="68"/>
    </location>
</feature>
<keyword evidence="2" id="KW-0812">Transmembrane</keyword>
<evidence type="ECO:0000256" key="2">
    <source>
        <dbReference type="SAM" id="Phobius"/>
    </source>
</evidence>
<accession>A0A173RPM6</accession>
<evidence type="ECO:0000256" key="1">
    <source>
        <dbReference type="SAM" id="MobiDB-lite"/>
    </source>
</evidence>
<reference evidence="3 4" key="1">
    <citation type="submission" date="2015-09" db="EMBL/GenBank/DDBJ databases">
        <authorList>
            <consortium name="Pathogen Informatics"/>
        </authorList>
    </citation>
    <scope>NUCLEOTIDE SEQUENCE [LARGE SCALE GENOMIC DNA]</scope>
    <source>
        <strain evidence="3 4">2789STDY5834962</strain>
    </source>
</reference>
<dbReference type="RefSeq" id="WP_055155845.1">
    <property type="nucleotide sequence ID" value="NZ_CYXR01000004.1"/>
</dbReference>
<protein>
    <submittedName>
        <fullName evidence="3">PrgI family protein</fullName>
    </submittedName>
</protein>
<dbReference type="AlphaFoldDB" id="A0A173RPM6"/>
<dbReference type="EMBL" id="CYXR01000004">
    <property type="protein sequence ID" value="CUM79717.1"/>
    <property type="molecule type" value="Genomic_DNA"/>
</dbReference>
<sequence length="146" mass="16774">MEVKMNKEIRDYQESMFMGLDLRQCVCSVLAILTAIGIYFGMRDITGQEITGWLCVLGVAPFAACGFFKYHGMTAEQFLWAVIKSELLYPKKLVFQSEDIYYSCMQETISLGEKNQKDGAEIIKEREQKAEAKQRKKRKGRSDAFD</sequence>